<keyword evidence="6" id="KW-1185">Reference proteome</keyword>
<protein>
    <submittedName>
        <fullName evidence="5">Transcriptional antiterminator, BglG family</fullName>
    </submittedName>
</protein>
<dbReference type="SMART" id="SM01061">
    <property type="entry name" value="CAT_RBD"/>
    <property type="match status" value="1"/>
</dbReference>
<feature type="domain" description="PRD" evidence="4">
    <location>
        <begin position="172"/>
        <end position="278"/>
    </location>
</feature>
<feature type="domain" description="PRD" evidence="4">
    <location>
        <begin position="67"/>
        <end position="171"/>
    </location>
</feature>
<keyword evidence="2" id="KW-0805">Transcription regulation</keyword>
<dbReference type="InterPro" id="IPR036650">
    <property type="entry name" value="CAT_RNA-bd_dom_sf"/>
</dbReference>
<organism evidence="5 6">
    <name type="scientific">[Clostridium] aminophilum</name>
    <dbReference type="NCBI Taxonomy" id="1526"/>
    <lineage>
        <taxon>Bacteria</taxon>
        <taxon>Bacillati</taxon>
        <taxon>Bacillota</taxon>
        <taxon>Clostridia</taxon>
        <taxon>Lachnospirales</taxon>
        <taxon>Lachnospiraceae</taxon>
    </lineage>
</organism>
<dbReference type="PANTHER" id="PTHR30185:SF18">
    <property type="entry name" value="TRANSCRIPTIONAL REGULATOR MTLR"/>
    <property type="match status" value="1"/>
</dbReference>
<evidence type="ECO:0000256" key="1">
    <source>
        <dbReference type="ARBA" id="ARBA00022737"/>
    </source>
</evidence>
<dbReference type="Gene3D" id="1.10.1790.10">
    <property type="entry name" value="PRD domain"/>
    <property type="match status" value="1"/>
</dbReference>
<evidence type="ECO:0000313" key="5">
    <source>
        <dbReference type="EMBL" id="SES95558.1"/>
    </source>
</evidence>
<dbReference type="Pfam" id="PF00874">
    <property type="entry name" value="PRD"/>
    <property type="match status" value="2"/>
</dbReference>
<evidence type="ECO:0000256" key="3">
    <source>
        <dbReference type="ARBA" id="ARBA00023163"/>
    </source>
</evidence>
<dbReference type="InterPro" id="IPR004341">
    <property type="entry name" value="CAT_RNA-bd_dom"/>
</dbReference>
<dbReference type="GO" id="GO:0003723">
    <property type="term" value="F:RNA binding"/>
    <property type="evidence" value="ECO:0007669"/>
    <property type="project" value="InterPro"/>
</dbReference>
<keyword evidence="3" id="KW-0804">Transcription</keyword>
<accession>A0A1I0AQ36</accession>
<dbReference type="Gene3D" id="2.30.24.10">
    <property type="entry name" value="CAT RNA-binding domain"/>
    <property type="match status" value="1"/>
</dbReference>
<dbReference type="STRING" id="1526.SAMN02910262_00708"/>
<dbReference type="Proteomes" id="UP000199820">
    <property type="component" value="Unassembled WGS sequence"/>
</dbReference>
<dbReference type="InterPro" id="IPR050661">
    <property type="entry name" value="BglG_antiterminators"/>
</dbReference>
<dbReference type="Gene3D" id="1.20.58.1950">
    <property type="match status" value="1"/>
</dbReference>
<dbReference type="EMBL" id="FOIL01000002">
    <property type="protein sequence ID" value="SES95558.1"/>
    <property type="molecule type" value="Genomic_DNA"/>
</dbReference>
<keyword evidence="1" id="KW-0677">Repeat</keyword>
<dbReference type="SUPFAM" id="SSF50151">
    <property type="entry name" value="SacY-like RNA-binding domain"/>
    <property type="match status" value="1"/>
</dbReference>
<gene>
    <name evidence="5" type="ORF">SAMN04487771_100292</name>
</gene>
<dbReference type="eggNOG" id="COG3711">
    <property type="taxonomic scope" value="Bacteria"/>
</dbReference>
<dbReference type="PANTHER" id="PTHR30185">
    <property type="entry name" value="CRYPTIC BETA-GLUCOSIDE BGL OPERON ANTITERMINATOR"/>
    <property type="match status" value="1"/>
</dbReference>
<dbReference type="Gene3D" id="1.20.890.100">
    <property type="match status" value="1"/>
</dbReference>
<dbReference type="RefSeq" id="WP_074648095.1">
    <property type="nucleotide sequence ID" value="NZ_FOIL01000002.1"/>
</dbReference>
<dbReference type="SUPFAM" id="SSF63520">
    <property type="entry name" value="PTS-regulatory domain, PRD"/>
    <property type="match status" value="2"/>
</dbReference>
<dbReference type="GO" id="GO:0006355">
    <property type="term" value="P:regulation of DNA-templated transcription"/>
    <property type="evidence" value="ECO:0007669"/>
    <property type="project" value="InterPro"/>
</dbReference>
<dbReference type="Pfam" id="PF03123">
    <property type="entry name" value="CAT_RBD"/>
    <property type="match status" value="1"/>
</dbReference>
<proteinExistence type="predicted"/>
<name>A0A1I0AQ36_9FIRM</name>
<dbReference type="InterPro" id="IPR036634">
    <property type="entry name" value="PRD_sf"/>
</dbReference>
<evidence type="ECO:0000256" key="2">
    <source>
        <dbReference type="ARBA" id="ARBA00023015"/>
    </source>
</evidence>
<evidence type="ECO:0000259" key="4">
    <source>
        <dbReference type="PROSITE" id="PS51372"/>
    </source>
</evidence>
<dbReference type="OrthoDB" id="9813552at2"/>
<sequence length="284" mass="32656">MFRIRKVLNHNSVIALNSDDQQMYLILGKGIGFNRKPTERIEARPEDTMYSLKETSERGEAMAIVKDVAPECLEVADSILNAAEQEFGRIDRSILFPMADHIAFAVQRMKKKEEIRNPLNADIQLLFHKEYKVAQCASALIHEAFHVDISNDEIGYIALHVHTAIEDEKVSEALKTAELVRFCISLIEQETGRHIEVMSLGYNRMMNHIRFMVRRILTDEPMNLNLNQYMKENYPVSYEIAQRICDELGRGMKRSYHKAEIGYLAMHIERVLGNDPEGTSSDKL</sequence>
<dbReference type="PROSITE" id="PS51372">
    <property type="entry name" value="PRD_2"/>
    <property type="match status" value="2"/>
</dbReference>
<reference evidence="6" key="1">
    <citation type="submission" date="2016-10" db="EMBL/GenBank/DDBJ databases">
        <authorList>
            <person name="Varghese N."/>
            <person name="Submissions S."/>
        </authorList>
    </citation>
    <scope>NUCLEOTIDE SEQUENCE [LARGE SCALE GENOMIC DNA]</scope>
    <source>
        <strain evidence="6">KH1P1</strain>
    </source>
</reference>
<dbReference type="AlphaFoldDB" id="A0A1I0AQ36"/>
<dbReference type="InterPro" id="IPR011608">
    <property type="entry name" value="PRD"/>
</dbReference>
<evidence type="ECO:0000313" key="6">
    <source>
        <dbReference type="Proteomes" id="UP000199820"/>
    </source>
</evidence>